<comment type="subcellular location">
    <subcellularLocation>
        <location evidence="1">Membrane</location>
        <topology evidence="1">Multi-pass membrane protein</topology>
    </subcellularLocation>
</comment>
<dbReference type="InterPro" id="IPR050726">
    <property type="entry name" value="mGluR"/>
</dbReference>
<dbReference type="PROSITE" id="PS50259">
    <property type="entry name" value="G_PROTEIN_RECEP_F3_4"/>
    <property type="match status" value="1"/>
</dbReference>
<dbReference type="InParanoid" id="A0A0L0H6X1"/>
<feature type="transmembrane region" description="Helical" evidence="7">
    <location>
        <begin position="533"/>
        <end position="555"/>
    </location>
</feature>
<evidence type="ECO:0000256" key="5">
    <source>
        <dbReference type="ARBA" id="ARBA00023180"/>
    </source>
</evidence>
<feature type="transmembrane region" description="Helical" evidence="7">
    <location>
        <begin position="561"/>
        <end position="583"/>
    </location>
</feature>
<keyword evidence="3 7" id="KW-1133">Transmembrane helix</keyword>
<dbReference type="GO" id="GO:0016020">
    <property type="term" value="C:membrane"/>
    <property type="evidence" value="ECO:0007669"/>
    <property type="project" value="UniProtKB-SubCell"/>
</dbReference>
<dbReference type="GO" id="GO:0004930">
    <property type="term" value="F:G protein-coupled receptor activity"/>
    <property type="evidence" value="ECO:0007669"/>
    <property type="project" value="InterPro"/>
</dbReference>
<feature type="compositionally biased region" description="Polar residues" evidence="6">
    <location>
        <begin position="736"/>
        <end position="757"/>
    </location>
</feature>
<dbReference type="AlphaFoldDB" id="A0A0L0H6X1"/>
<dbReference type="GeneID" id="27690849"/>
<dbReference type="Pfam" id="PF01094">
    <property type="entry name" value="ANF_receptor"/>
    <property type="match status" value="1"/>
</dbReference>
<reference evidence="9 10" key="1">
    <citation type="submission" date="2009-08" db="EMBL/GenBank/DDBJ databases">
        <title>The Genome Sequence of Spizellomyces punctatus strain DAOM BR117.</title>
        <authorList>
            <consortium name="The Broad Institute Genome Sequencing Platform"/>
            <person name="Russ C."/>
            <person name="Cuomo C."/>
            <person name="Shea T."/>
            <person name="Young S.K."/>
            <person name="Zeng Q."/>
            <person name="Koehrsen M."/>
            <person name="Haas B."/>
            <person name="Borodovsky M."/>
            <person name="Guigo R."/>
            <person name="Alvarado L."/>
            <person name="Berlin A."/>
            <person name="Bochicchio J."/>
            <person name="Borenstein D."/>
            <person name="Chapman S."/>
            <person name="Chen Z."/>
            <person name="Engels R."/>
            <person name="Freedman E."/>
            <person name="Gellesch M."/>
            <person name="Goldberg J."/>
            <person name="Griggs A."/>
            <person name="Gujja S."/>
            <person name="Heiman D."/>
            <person name="Hepburn T."/>
            <person name="Howarth C."/>
            <person name="Jen D."/>
            <person name="Larson L."/>
            <person name="Lewis B."/>
            <person name="Mehta T."/>
            <person name="Park D."/>
            <person name="Pearson M."/>
            <person name="Roberts A."/>
            <person name="Saif S."/>
            <person name="Shenoy N."/>
            <person name="Sisk P."/>
            <person name="Stolte C."/>
            <person name="Sykes S."/>
            <person name="Thomson T."/>
            <person name="Walk T."/>
            <person name="White J."/>
            <person name="Yandava C."/>
            <person name="Burger G."/>
            <person name="Gray M.W."/>
            <person name="Holland P.W.H."/>
            <person name="King N."/>
            <person name="Lang F.B.F."/>
            <person name="Roger A.J."/>
            <person name="Ruiz-Trillo I."/>
            <person name="Lander E."/>
            <person name="Nusbaum C."/>
        </authorList>
    </citation>
    <scope>NUCLEOTIDE SEQUENCE [LARGE SCALE GENOMIC DNA]</scope>
    <source>
        <strain evidence="9 10">DAOM BR117</strain>
    </source>
</reference>
<accession>A0A0L0H6X1</accession>
<dbReference type="InterPro" id="IPR001828">
    <property type="entry name" value="ANF_lig-bd_rcpt"/>
</dbReference>
<proteinExistence type="predicted"/>
<dbReference type="PRINTS" id="PR01176">
    <property type="entry name" value="GABABRECEPTR"/>
</dbReference>
<feature type="transmembrane region" description="Helical" evidence="7">
    <location>
        <begin position="369"/>
        <end position="389"/>
    </location>
</feature>
<sequence length="794" mass="87223">MPVCDGSSANAGLSSRNDYPNFFRTIPNDNLAAEATINLVLNTSWTRLGFIAPTDNMGTGLLTRAIEYAKFMKVDIATVQTFYPDNDDFSLLVSKVIESAATVLVYFGAPEGLTGILKEAEKRGMVSTDYQWIAYSDPSLIHAMDPNNPDAGGLEPAELRLWHGVWQPYPREASGDIYKNTFLPAWQMEYANGDMSASPTSYAMFFAGCLEMMVYGFDKLLKSNTVTFSDLADIHTSGFRFTVPEDFSFPEKQGVTGSLALDEYGDRLAAMDILYYDYGTDSWIPFGTWDKAGEKATYVTRYAEPVYFNGGTMRPSDVLQVTTLLTTVDVHDGMGTFTIVLCAIAVLAILLVMVILANEWSNPIFKANSPPILATTLIGILTGTFYPVTLLGEPSQAACVAAAWLIPCGLGLVLGSLLVKTFRLFAIFRRQGARKIGTTNKHMFSWLATVAGIYVVIVLVWTIVDPPRPQKEVYNIISPSLVESRAFCASSTGPRQWAVQGILFGYTVLLLIAGGFMAFATRNLPKQFSESKSLGYVLYAYSGIMIFVLPILFLLDISYSGYLIIKVIATYAAVFLTLGILFGNKLFQLWQSRQANRSNNDLLRSGIRKKKDPTTDSWAVNSVSKTATKYGKVWVSDRQSMVSFWAERTLIVYADKAIALLAGGAKKHAATTCRYFPLLTYEFSTQVEESEGIYTLRLRHSTDPASSVTVRVPSAQELEEWATLIAKLCRRTSDVIPNSRANRPASSNPGSVTNQSEKSNKVIPKVHGPGSLSRISGFAENGKAAKSTLDDSEV</sequence>
<protein>
    <recommendedName>
        <fullName evidence="8">G-protein coupled receptors family 3 profile domain-containing protein</fullName>
    </recommendedName>
</protein>
<evidence type="ECO:0000256" key="6">
    <source>
        <dbReference type="SAM" id="MobiDB-lite"/>
    </source>
</evidence>
<evidence type="ECO:0000259" key="8">
    <source>
        <dbReference type="PROSITE" id="PS50259"/>
    </source>
</evidence>
<dbReference type="Gene3D" id="3.40.50.2300">
    <property type="match status" value="2"/>
</dbReference>
<organism evidence="9 10">
    <name type="scientific">Spizellomyces punctatus (strain DAOM BR117)</name>
    <dbReference type="NCBI Taxonomy" id="645134"/>
    <lineage>
        <taxon>Eukaryota</taxon>
        <taxon>Fungi</taxon>
        <taxon>Fungi incertae sedis</taxon>
        <taxon>Chytridiomycota</taxon>
        <taxon>Chytridiomycota incertae sedis</taxon>
        <taxon>Chytridiomycetes</taxon>
        <taxon>Spizellomycetales</taxon>
        <taxon>Spizellomycetaceae</taxon>
        <taxon>Spizellomyces</taxon>
    </lineage>
</organism>
<evidence type="ECO:0000256" key="1">
    <source>
        <dbReference type="ARBA" id="ARBA00004141"/>
    </source>
</evidence>
<evidence type="ECO:0000313" key="10">
    <source>
        <dbReference type="Proteomes" id="UP000053201"/>
    </source>
</evidence>
<dbReference type="CDD" id="cd15047">
    <property type="entry name" value="7tmC_GABA-B-like"/>
    <property type="match status" value="1"/>
</dbReference>
<evidence type="ECO:0000256" key="2">
    <source>
        <dbReference type="ARBA" id="ARBA00022692"/>
    </source>
</evidence>
<feature type="transmembrane region" description="Helical" evidence="7">
    <location>
        <begin position="497"/>
        <end position="521"/>
    </location>
</feature>
<evidence type="ECO:0000256" key="4">
    <source>
        <dbReference type="ARBA" id="ARBA00023136"/>
    </source>
</evidence>
<name>A0A0L0H6X1_SPIPD</name>
<dbReference type="OrthoDB" id="2148698at2759"/>
<evidence type="ECO:0000256" key="3">
    <source>
        <dbReference type="ARBA" id="ARBA00022989"/>
    </source>
</evidence>
<dbReference type="Proteomes" id="UP000053201">
    <property type="component" value="Unassembled WGS sequence"/>
</dbReference>
<feature type="transmembrane region" description="Helical" evidence="7">
    <location>
        <begin position="334"/>
        <end position="357"/>
    </location>
</feature>
<dbReference type="Pfam" id="PF00003">
    <property type="entry name" value="7tm_3"/>
    <property type="match status" value="1"/>
</dbReference>
<keyword evidence="4 7" id="KW-0472">Membrane</keyword>
<feature type="transmembrane region" description="Helical" evidence="7">
    <location>
        <begin position="443"/>
        <end position="464"/>
    </location>
</feature>
<dbReference type="VEuPathDB" id="FungiDB:SPPG_07649"/>
<evidence type="ECO:0000313" key="9">
    <source>
        <dbReference type="EMBL" id="KNC97260.1"/>
    </source>
</evidence>
<evidence type="ECO:0000256" key="7">
    <source>
        <dbReference type="SAM" id="Phobius"/>
    </source>
</evidence>
<keyword evidence="10" id="KW-1185">Reference proteome</keyword>
<dbReference type="InterPro" id="IPR017978">
    <property type="entry name" value="GPCR_3_C"/>
</dbReference>
<gene>
    <name evidence="9" type="ORF">SPPG_07649</name>
</gene>
<keyword evidence="2 7" id="KW-0812">Transmembrane</keyword>
<dbReference type="PANTHER" id="PTHR24060">
    <property type="entry name" value="METABOTROPIC GLUTAMATE RECEPTOR"/>
    <property type="match status" value="1"/>
</dbReference>
<dbReference type="STRING" id="645134.A0A0L0H6X1"/>
<dbReference type="InterPro" id="IPR028082">
    <property type="entry name" value="Peripla_BP_I"/>
</dbReference>
<feature type="region of interest" description="Disordered" evidence="6">
    <location>
        <begin position="736"/>
        <end position="794"/>
    </location>
</feature>
<dbReference type="OMA" id="MNATFIW"/>
<feature type="transmembrane region" description="Helical" evidence="7">
    <location>
        <begin position="401"/>
        <end position="422"/>
    </location>
</feature>
<dbReference type="eggNOG" id="KOG1055">
    <property type="taxonomic scope" value="Eukaryota"/>
</dbReference>
<dbReference type="RefSeq" id="XP_016605300.1">
    <property type="nucleotide sequence ID" value="XM_016755808.1"/>
</dbReference>
<dbReference type="SUPFAM" id="SSF53822">
    <property type="entry name" value="Periplasmic binding protein-like I"/>
    <property type="match status" value="1"/>
</dbReference>
<dbReference type="EMBL" id="KQ257465">
    <property type="protein sequence ID" value="KNC97260.1"/>
    <property type="molecule type" value="Genomic_DNA"/>
</dbReference>
<keyword evidence="5" id="KW-0325">Glycoprotein</keyword>
<feature type="domain" description="G-protein coupled receptors family 3 profile" evidence="8">
    <location>
        <begin position="334"/>
        <end position="589"/>
    </location>
</feature>